<evidence type="ECO:0000313" key="4">
    <source>
        <dbReference type="Proteomes" id="UP000003688"/>
    </source>
</evidence>
<dbReference type="InterPro" id="IPR002909">
    <property type="entry name" value="IPT_dom"/>
</dbReference>
<dbReference type="RefSeq" id="WP_007416973.1">
    <property type="nucleotide sequence ID" value="NZ_ABOX02000034.1"/>
</dbReference>
<name>B9XMD4_PEDPL</name>
<feature type="signal peptide" evidence="1">
    <location>
        <begin position="1"/>
        <end position="28"/>
    </location>
</feature>
<evidence type="ECO:0000256" key="1">
    <source>
        <dbReference type="SAM" id="SignalP"/>
    </source>
</evidence>
<dbReference type="SUPFAM" id="SSF81296">
    <property type="entry name" value="E set domains"/>
    <property type="match status" value="1"/>
</dbReference>
<keyword evidence="4" id="KW-1185">Reference proteome</keyword>
<feature type="chain" id="PRO_5002894480" description="IPT/TIG domain-containing protein" evidence="1">
    <location>
        <begin position="29"/>
        <end position="525"/>
    </location>
</feature>
<keyword evidence="1" id="KW-0732">Signal</keyword>
<dbReference type="OrthoDB" id="337615at2"/>
<comment type="caution">
    <text evidence="3">The sequence shown here is derived from an EMBL/GenBank/DDBJ whole genome shotgun (WGS) entry which is preliminary data.</text>
</comment>
<accession>B9XMD4</accession>
<protein>
    <recommendedName>
        <fullName evidence="2">IPT/TIG domain-containing protein</fullName>
    </recommendedName>
</protein>
<dbReference type="STRING" id="320771.Cflav_PD2025"/>
<organism evidence="3 4">
    <name type="scientific">Pedosphaera parvula (strain Ellin514)</name>
    <dbReference type="NCBI Taxonomy" id="320771"/>
    <lineage>
        <taxon>Bacteria</taxon>
        <taxon>Pseudomonadati</taxon>
        <taxon>Verrucomicrobiota</taxon>
        <taxon>Pedosphaerae</taxon>
        <taxon>Pedosphaerales</taxon>
        <taxon>Pedosphaeraceae</taxon>
        <taxon>Pedosphaera</taxon>
    </lineage>
</organism>
<dbReference type="CDD" id="cd00102">
    <property type="entry name" value="IPT"/>
    <property type="match status" value="1"/>
</dbReference>
<dbReference type="InterPro" id="IPR014756">
    <property type="entry name" value="Ig_E-set"/>
</dbReference>
<gene>
    <name evidence="3" type="ORF">Cflav_PD2025</name>
</gene>
<dbReference type="Proteomes" id="UP000003688">
    <property type="component" value="Unassembled WGS sequence"/>
</dbReference>
<sequence precursor="true">MRKLRRRRKRLAVLAAGTVLTPVGSALASLLGNQLFPANNPWNQIITNAPVATNSAAIIANIGTSALVTPGWGVDNPANGASALYGIPYNVVHGNSTAKVNVVIDNYPDESDLIPVPIPANAVLEGDFQNGPNPGVGNRGDSHLIVWDEDNNVGYELWYASRPSENSDGKWHAAIESFWGFGTNSFRPLGWMSGDGAGLPILPGLARPDEALPVAQGGQGVINHAVRVTLPNRVIDSRYIYPASHKGSSTAVSTNTIPLGSRLRLKNTPAVNNSISLMGSQSQVLARAMQQYGLIVADTGGLAAAINVSGAPGSVNASNNLSATWDMTDVMKLKGLTANDFEVLNLAPMVTSLSATQGWPGSNLNITGQNFSGAAGRLSVFFGTNAASSVNMLSDTQISVTVPSGSGTVDVTVQSGVKQTSAGNVTAPIFGYGTSALTAADKFTFTAPPPTIQHVTLNAGNFVMSGTNNSGLGGTYHVLTSTDLSVQRTNWTILTSGSFDGSGNFSFTNPVGSTSARHFYTLQVP</sequence>
<dbReference type="AlphaFoldDB" id="B9XMD4"/>
<reference evidence="3 4" key="1">
    <citation type="journal article" date="2011" name="J. Bacteriol.">
        <title>Genome sequence of 'Pedosphaera parvula' Ellin514, an aerobic Verrucomicrobial isolate from pasture soil.</title>
        <authorList>
            <person name="Kant R."/>
            <person name="van Passel M.W."/>
            <person name="Sangwan P."/>
            <person name="Palva A."/>
            <person name="Lucas S."/>
            <person name="Copeland A."/>
            <person name="Lapidus A."/>
            <person name="Glavina Del Rio T."/>
            <person name="Dalin E."/>
            <person name="Tice H."/>
            <person name="Bruce D."/>
            <person name="Goodwin L."/>
            <person name="Pitluck S."/>
            <person name="Chertkov O."/>
            <person name="Larimer F.W."/>
            <person name="Land M.L."/>
            <person name="Hauser L."/>
            <person name="Brettin T.S."/>
            <person name="Detter J.C."/>
            <person name="Han S."/>
            <person name="de Vos W.M."/>
            <person name="Janssen P.H."/>
            <person name="Smidt H."/>
        </authorList>
    </citation>
    <scope>NUCLEOTIDE SEQUENCE [LARGE SCALE GENOMIC DNA]</scope>
    <source>
        <strain evidence="3 4">Ellin514</strain>
    </source>
</reference>
<dbReference type="Gene3D" id="2.60.40.10">
    <property type="entry name" value="Immunoglobulins"/>
    <property type="match status" value="1"/>
</dbReference>
<dbReference type="InterPro" id="IPR013783">
    <property type="entry name" value="Ig-like_fold"/>
</dbReference>
<dbReference type="EMBL" id="ABOX02000034">
    <property type="protein sequence ID" value="EEF58976.1"/>
    <property type="molecule type" value="Genomic_DNA"/>
</dbReference>
<evidence type="ECO:0000259" key="2">
    <source>
        <dbReference type="Pfam" id="PF01833"/>
    </source>
</evidence>
<evidence type="ECO:0000313" key="3">
    <source>
        <dbReference type="EMBL" id="EEF58976.1"/>
    </source>
</evidence>
<proteinExistence type="predicted"/>
<dbReference type="Pfam" id="PF01833">
    <property type="entry name" value="TIG"/>
    <property type="match status" value="1"/>
</dbReference>
<feature type="domain" description="IPT/TIG" evidence="2">
    <location>
        <begin position="348"/>
        <end position="425"/>
    </location>
</feature>